<evidence type="ECO:0000313" key="4">
    <source>
        <dbReference type="EMBL" id="KAL3508335.1"/>
    </source>
</evidence>
<feature type="region of interest" description="Disordered" evidence="2">
    <location>
        <begin position="26"/>
        <end position="125"/>
    </location>
</feature>
<dbReference type="PANTHER" id="PTHR47852">
    <property type="entry name" value="OS06G0298400 PROTEIN"/>
    <property type="match status" value="1"/>
</dbReference>
<feature type="domain" description="WW" evidence="3">
    <location>
        <begin position="183"/>
        <end position="217"/>
    </location>
</feature>
<dbReference type="PANTHER" id="PTHR47852:SF2">
    <property type="entry name" value="WW DOMAIN-CONTAINING PROTEIN"/>
    <property type="match status" value="1"/>
</dbReference>
<feature type="compositionally biased region" description="Polar residues" evidence="2">
    <location>
        <begin position="541"/>
        <end position="552"/>
    </location>
</feature>
<dbReference type="SMART" id="SM00456">
    <property type="entry name" value="WW"/>
    <property type="match status" value="2"/>
</dbReference>
<sequence length="928" mass="100343">MGRRKDRRLAALSGAGRRVKLDLFAEPSGDFGGSFAQDEVGGDDDIKNRSGLPNPPFSSGKQAENPLALLGQYSDDELDNGSSGEKNKDVSDDSLVMLDDDQEKSAAGRGSEDFEIKEGNGPSADKVEQLAVENGSALMESLEKLQEDAGAGIHATDTGVLHDVNGLAEQATDASNYDTEVVGDVSSGWKIVLHEESNQYYYWNITTGETSWEVPGVIAPATELKNNAVDNEQKDKGVSDAADQNSKTTEGIVHAFITEILNEGFGGDASEDKKWDRGHDALGDLGTSPGTNVSPWKSDDVLPHDGNTSNINLLKPGHKGCYDTGTDLSSRLLKQGENLLEQLNIVTTSKSSFQGHERIHKCILEIEVRLADMKSLACHGSSLLPFWELSGRRLEQLEAVINDVLQESQSELVNGLDKTSIFPETICEDIKANFIEEKASDDFGVSESAGVREFRKTNLEMDDSGATTAENVPSDRNPVAYPGNSAGGKVEVGLAMHQDSTPKTVLHTGEEVDMDVDMEVEDADPPSNLTVSVPSEPLNLPTLTPGQDSSAPLESCNIPPPPDEDWIPPPPPDNEPFPPPPPDEPPEISYPQPSDLVSIQSLPHAEPYNLYPSSHFQYYAQGNTDIAASNLYAQTDGCQPTVSQPPLYFGALSETYGPATLAVNPIDPGLYYGLQDGISQPFSEFSGFDGGSVQNPISDSTGSTEAQAVLGSVSVPKVEGDIPAISEEAKKPSLEPSSSQATFQTSATVSADNVSDSLVPATTASDTATTTAPRAQSKVQRNKKRTVAVVSTLKSNKKVSSLVDKWKAAKEELQEEEKEPESAYEILEKKRQREIEEWHAQQIASREANNNANFQPLGGDWRERVKRKRAKLAKDSVQIPSDGVSEPNLDELSRGLPHGWQVYWDDSSKQVYYGNSLTSETTWIRPTN</sequence>
<dbReference type="Gene3D" id="2.20.70.10">
    <property type="match status" value="2"/>
</dbReference>
<accession>A0ABD2YQC0</accession>
<dbReference type="InterPro" id="IPR036020">
    <property type="entry name" value="WW_dom_sf"/>
</dbReference>
<feature type="coiled-coil region" evidence="1">
    <location>
        <begin position="796"/>
        <end position="830"/>
    </location>
</feature>
<name>A0ABD2YQC0_9GENT</name>
<feature type="region of interest" description="Disordered" evidence="2">
    <location>
        <begin position="727"/>
        <end position="783"/>
    </location>
</feature>
<dbReference type="SUPFAM" id="SSF51045">
    <property type="entry name" value="WW domain"/>
    <property type="match status" value="2"/>
</dbReference>
<feature type="domain" description="WW" evidence="3">
    <location>
        <begin position="894"/>
        <end position="928"/>
    </location>
</feature>
<dbReference type="InterPro" id="IPR001202">
    <property type="entry name" value="WW_dom"/>
</dbReference>
<feature type="compositionally biased region" description="Pro residues" evidence="2">
    <location>
        <begin position="567"/>
        <end position="583"/>
    </location>
</feature>
<keyword evidence="5" id="KW-1185">Reference proteome</keyword>
<comment type="caution">
    <text evidence="4">The sequence shown here is derived from an EMBL/GenBank/DDBJ whole genome shotgun (WGS) entry which is preliminary data.</text>
</comment>
<evidence type="ECO:0000313" key="5">
    <source>
        <dbReference type="Proteomes" id="UP001630127"/>
    </source>
</evidence>
<dbReference type="AlphaFoldDB" id="A0ABD2YQC0"/>
<feature type="region of interest" description="Disordered" evidence="2">
    <location>
        <begin position="521"/>
        <end position="594"/>
    </location>
</feature>
<organism evidence="4 5">
    <name type="scientific">Cinchona calisaya</name>
    <dbReference type="NCBI Taxonomy" id="153742"/>
    <lineage>
        <taxon>Eukaryota</taxon>
        <taxon>Viridiplantae</taxon>
        <taxon>Streptophyta</taxon>
        <taxon>Embryophyta</taxon>
        <taxon>Tracheophyta</taxon>
        <taxon>Spermatophyta</taxon>
        <taxon>Magnoliopsida</taxon>
        <taxon>eudicotyledons</taxon>
        <taxon>Gunneridae</taxon>
        <taxon>Pentapetalae</taxon>
        <taxon>asterids</taxon>
        <taxon>lamiids</taxon>
        <taxon>Gentianales</taxon>
        <taxon>Rubiaceae</taxon>
        <taxon>Cinchonoideae</taxon>
        <taxon>Cinchoneae</taxon>
        <taxon>Cinchona</taxon>
    </lineage>
</organism>
<dbReference type="CDD" id="cd00201">
    <property type="entry name" value="WW"/>
    <property type="match status" value="2"/>
</dbReference>
<feature type="compositionally biased region" description="Basic and acidic residues" evidence="2">
    <location>
        <begin position="270"/>
        <end position="282"/>
    </location>
</feature>
<gene>
    <name evidence="4" type="ORF">ACH5RR_027736</name>
</gene>
<proteinExistence type="predicted"/>
<reference evidence="4 5" key="1">
    <citation type="submission" date="2024-11" db="EMBL/GenBank/DDBJ databases">
        <title>A near-complete genome assembly of Cinchona calisaya.</title>
        <authorList>
            <person name="Lian D.C."/>
            <person name="Zhao X.W."/>
            <person name="Wei L."/>
        </authorList>
    </citation>
    <scope>NUCLEOTIDE SEQUENCE [LARGE SCALE GENOMIC DNA]</scope>
    <source>
        <tissue evidence="4">Nenye</tissue>
    </source>
</reference>
<feature type="region of interest" description="Disordered" evidence="2">
    <location>
        <begin position="456"/>
        <end position="487"/>
    </location>
</feature>
<dbReference type="Pfam" id="PF00397">
    <property type="entry name" value="WW"/>
    <property type="match status" value="2"/>
</dbReference>
<feature type="compositionally biased region" description="Basic and acidic residues" evidence="2">
    <location>
        <begin position="103"/>
        <end position="118"/>
    </location>
</feature>
<protein>
    <recommendedName>
        <fullName evidence="3">WW domain-containing protein</fullName>
    </recommendedName>
</protein>
<evidence type="ECO:0000256" key="1">
    <source>
        <dbReference type="SAM" id="Coils"/>
    </source>
</evidence>
<dbReference type="PROSITE" id="PS50020">
    <property type="entry name" value="WW_DOMAIN_2"/>
    <property type="match status" value="2"/>
</dbReference>
<dbReference type="PROSITE" id="PS01159">
    <property type="entry name" value="WW_DOMAIN_1"/>
    <property type="match status" value="2"/>
</dbReference>
<feature type="compositionally biased region" description="Low complexity" evidence="2">
    <location>
        <begin position="737"/>
        <end position="751"/>
    </location>
</feature>
<keyword evidence="1" id="KW-0175">Coiled coil</keyword>
<evidence type="ECO:0000256" key="2">
    <source>
        <dbReference type="SAM" id="MobiDB-lite"/>
    </source>
</evidence>
<feature type="compositionally biased region" description="Low complexity" evidence="2">
    <location>
        <begin position="761"/>
        <end position="772"/>
    </location>
</feature>
<evidence type="ECO:0000259" key="3">
    <source>
        <dbReference type="PROSITE" id="PS50020"/>
    </source>
</evidence>
<dbReference type="EMBL" id="JBJUIK010000012">
    <property type="protein sequence ID" value="KAL3508335.1"/>
    <property type="molecule type" value="Genomic_DNA"/>
</dbReference>
<dbReference type="Proteomes" id="UP001630127">
    <property type="component" value="Unassembled WGS sequence"/>
</dbReference>
<feature type="region of interest" description="Disordered" evidence="2">
    <location>
        <begin position="268"/>
        <end position="293"/>
    </location>
</feature>